<evidence type="ECO:0000256" key="1">
    <source>
        <dbReference type="ARBA" id="ARBA00006541"/>
    </source>
</evidence>
<evidence type="ECO:0000256" key="4">
    <source>
        <dbReference type="ARBA" id="ARBA00016219"/>
    </source>
</evidence>
<dbReference type="EMBL" id="JAJTJA010000012">
    <property type="protein sequence ID" value="KAH8691298.1"/>
    <property type="molecule type" value="Genomic_DNA"/>
</dbReference>
<dbReference type="FunFam" id="3.40.50.720:FF:000316">
    <property type="entry name" value="Mannitol-1-phosphate 5-dehydrogenase"/>
    <property type="match status" value="1"/>
</dbReference>
<evidence type="ECO:0000256" key="7">
    <source>
        <dbReference type="ARBA" id="ARBA00048615"/>
    </source>
</evidence>
<keyword evidence="5" id="KW-0560">Oxidoreductase</keyword>
<name>A0AAD4PVF5_9EURO</name>
<dbReference type="Pfam" id="PF08125">
    <property type="entry name" value="Mannitol_dh_C"/>
    <property type="match status" value="1"/>
</dbReference>
<keyword evidence="6" id="KW-0520">NAD</keyword>
<dbReference type="Gene3D" id="3.40.50.720">
    <property type="entry name" value="NAD(P)-binding Rossmann-like Domain"/>
    <property type="match status" value="1"/>
</dbReference>
<dbReference type="InterPro" id="IPR000669">
    <property type="entry name" value="Mannitol_DH"/>
</dbReference>
<accession>A0AAD4PVF5</accession>
<evidence type="ECO:0000259" key="9">
    <source>
        <dbReference type="Pfam" id="PF08125"/>
    </source>
</evidence>
<evidence type="ECO:0000313" key="10">
    <source>
        <dbReference type="EMBL" id="KAH8691298.1"/>
    </source>
</evidence>
<evidence type="ECO:0000259" key="8">
    <source>
        <dbReference type="Pfam" id="PF01232"/>
    </source>
</evidence>
<feature type="domain" description="Mannitol dehydrogenase C-terminal" evidence="9">
    <location>
        <begin position="205"/>
        <end position="347"/>
    </location>
</feature>
<dbReference type="InterPro" id="IPR013118">
    <property type="entry name" value="Mannitol_DH_C"/>
</dbReference>
<dbReference type="Proteomes" id="UP001201262">
    <property type="component" value="Unassembled WGS sequence"/>
</dbReference>
<comment type="caution">
    <text evidence="10">The sequence shown here is derived from an EMBL/GenBank/DDBJ whole genome shotgun (WGS) entry which is preliminary data.</text>
</comment>
<evidence type="ECO:0000313" key="11">
    <source>
        <dbReference type="Proteomes" id="UP001201262"/>
    </source>
</evidence>
<dbReference type="NCBIfam" id="NF002652">
    <property type="entry name" value="PRK02318.2-5"/>
    <property type="match status" value="1"/>
</dbReference>
<dbReference type="PANTHER" id="PTHR30524">
    <property type="entry name" value="MANNITOL-1-PHOSPHATE 5-DEHYDROGENASE"/>
    <property type="match status" value="1"/>
</dbReference>
<dbReference type="InterPro" id="IPR013328">
    <property type="entry name" value="6PGD_dom2"/>
</dbReference>
<dbReference type="GeneID" id="70242294"/>
<dbReference type="InterPro" id="IPR008927">
    <property type="entry name" value="6-PGluconate_DH-like_C_sf"/>
</dbReference>
<dbReference type="PRINTS" id="PR00084">
    <property type="entry name" value="MTLDHDRGNASE"/>
</dbReference>
<evidence type="ECO:0000256" key="6">
    <source>
        <dbReference type="ARBA" id="ARBA00023027"/>
    </source>
</evidence>
<organism evidence="10 11">
    <name type="scientific">Talaromyces proteolyticus</name>
    <dbReference type="NCBI Taxonomy" id="1131652"/>
    <lineage>
        <taxon>Eukaryota</taxon>
        <taxon>Fungi</taxon>
        <taxon>Dikarya</taxon>
        <taxon>Ascomycota</taxon>
        <taxon>Pezizomycotina</taxon>
        <taxon>Eurotiomycetes</taxon>
        <taxon>Eurotiomycetidae</taxon>
        <taxon>Eurotiales</taxon>
        <taxon>Trichocomaceae</taxon>
        <taxon>Talaromyces</taxon>
        <taxon>Talaromyces sect. Bacilispori</taxon>
    </lineage>
</organism>
<dbReference type="HAMAP" id="MF_00196">
    <property type="entry name" value="Mannitol_dehydrog"/>
    <property type="match status" value="1"/>
</dbReference>
<comment type="catalytic activity">
    <reaction evidence="7">
        <text>D-mannitol 1-phosphate + NAD(+) = beta-D-fructose 6-phosphate + NADH + H(+)</text>
        <dbReference type="Rhea" id="RHEA:19661"/>
        <dbReference type="ChEBI" id="CHEBI:15378"/>
        <dbReference type="ChEBI" id="CHEBI:57540"/>
        <dbReference type="ChEBI" id="CHEBI:57634"/>
        <dbReference type="ChEBI" id="CHEBI:57945"/>
        <dbReference type="ChEBI" id="CHEBI:61381"/>
        <dbReference type="EC" id="1.1.1.17"/>
    </reaction>
</comment>
<dbReference type="EC" id="1.1.1.17" evidence="3"/>
<evidence type="ECO:0000256" key="5">
    <source>
        <dbReference type="ARBA" id="ARBA00023002"/>
    </source>
</evidence>
<dbReference type="Gene3D" id="1.10.1040.10">
    <property type="entry name" value="N-(1-d-carboxylethyl)-l-norvaline Dehydrogenase, domain 2"/>
    <property type="match status" value="1"/>
</dbReference>
<dbReference type="InterPro" id="IPR023028">
    <property type="entry name" value="Mannitol_1_phos_5_DH"/>
</dbReference>
<dbReference type="SUPFAM" id="SSF51735">
    <property type="entry name" value="NAD(P)-binding Rossmann-fold domains"/>
    <property type="match status" value="1"/>
</dbReference>
<feature type="domain" description="Mannitol dehydrogenase N-terminal" evidence="8">
    <location>
        <begin position="4"/>
        <end position="190"/>
    </location>
</feature>
<dbReference type="GO" id="GO:0005829">
    <property type="term" value="C:cytosol"/>
    <property type="evidence" value="ECO:0007669"/>
    <property type="project" value="TreeGrafter"/>
</dbReference>
<dbReference type="AlphaFoldDB" id="A0AAD4PVF5"/>
<dbReference type="InterPro" id="IPR013131">
    <property type="entry name" value="Mannitol_DH_N"/>
</dbReference>
<sequence length="388" mass="43195">MGKKAVQFGGGNIGRGFVAEFLHESGYEVVFVDVVPQVIESLNKSKSYKVTEISEDGENTKTITNYRAISSKTNEPDVIHEIATADIVTCAVGPNILKFIASPIAKAIDARKEPKPLAVIACENAINATTTLRGYIEEHLDKSRLDTLPDRARFANSAIDRIVPTQPENAGLDVRIEGFYEWVVEQTPFGKHGHPDIQAIHWVDHLEPYIERKLFTVNTGHATAAYYGYSAGKKTIHEVLADPDIHKIVHNVLDETAALIVSKHEITEKEQKKYVDTIVKRISNHYLEDVVERVGRAPLRKLSRNERFIGPAAQLAEKGLKFDALLGSIEKALRFQNVEGDDESVELAKILKEKSTAEATQQITGLKPDHKLYQPVFKLVEKVQADSK</sequence>
<keyword evidence="11" id="KW-1185">Reference proteome</keyword>
<dbReference type="PANTHER" id="PTHR30524:SF0">
    <property type="entry name" value="ALTRONATE OXIDOREDUCTASE-RELATED"/>
    <property type="match status" value="1"/>
</dbReference>
<dbReference type="FunFam" id="1.10.1040.10:FF:000009">
    <property type="entry name" value="Mannitol-1-phosphate 5-dehydrogenase"/>
    <property type="match status" value="1"/>
</dbReference>
<protein>
    <recommendedName>
        <fullName evidence="4">Mannitol-1-phosphate 5-dehydrogenase</fullName>
        <ecNumber evidence="3">1.1.1.17</ecNumber>
    </recommendedName>
</protein>
<dbReference type="RefSeq" id="XP_046067390.1">
    <property type="nucleotide sequence ID" value="XM_046212007.1"/>
</dbReference>
<proteinExistence type="inferred from homology"/>
<reference evidence="10" key="1">
    <citation type="submission" date="2021-12" db="EMBL/GenBank/DDBJ databases">
        <title>Convergent genome expansion in fungi linked to evolution of root-endophyte symbiosis.</title>
        <authorList>
            <consortium name="DOE Joint Genome Institute"/>
            <person name="Ke Y.-H."/>
            <person name="Bonito G."/>
            <person name="Liao H.-L."/>
            <person name="Looney B."/>
            <person name="Rojas-Flechas A."/>
            <person name="Nash J."/>
            <person name="Hameed K."/>
            <person name="Schadt C."/>
            <person name="Martin F."/>
            <person name="Crous P.W."/>
            <person name="Miettinen O."/>
            <person name="Magnuson J.K."/>
            <person name="Labbe J."/>
            <person name="Jacobson D."/>
            <person name="Doktycz M.J."/>
            <person name="Veneault-Fourrey C."/>
            <person name="Kuo A."/>
            <person name="Mondo S."/>
            <person name="Calhoun S."/>
            <person name="Riley R."/>
            <person name="Ohm R."/>
            <person name="LaButti K."/>
            <person name="Andreopoulos B."/>
            <person name="Pangilinan J."/>
            <person name="Nolan M."/>
            <person name="Tritt A."/>
            <person name="Clum A."/>
            <person name="Lipzen A."/>
            <person name="Daum C."/>
            <person name="Barry K."/>
            <person name="Grigoriev I.V."/>
            <person name="Vilgalys R."/>
        </authorList>
    </citation>
    <scope>NUCLEOTIDE SEQUENCE</scope>
    <source>
        <strain evidence="10">PMI_201</strain>
    </source>
</reference>
<comment type="subunit">
    <text evidence="2">Monomer.</text>
</comment>
<dbReference type="GO" id="GO:0019592">
    <property type="term" value="P:mannitol catabolic process"/>
    <property type="evidence" value="ECO:0007669"/>
    <property type="project" value="TreeGrafter"/>
</dbReference>
<dbReference type="Pfam" id="PF01232">
    <property type="entry name" value="Mannitol_dh"/>
    <property type="match status" value="1"/>
</dbReference>
<evidence type="ECO:0000256" key="2">
    <source>
        <dbReference type="ARBA" id="ARBA00011245"/>
    </source>
</evidence>
<dbReference type="GO" id="GO:0008926">
    <property type="term" value="F:mannitol-1-phosphate 5-dehydrogenase activity"/>
    <property type="evidence" value="ECO:0007669"/>
    <property type="project" value="UniProtKB-EC"/>
</dbReference>
<evidence type="ECO:0000256" key="3">
    <source>
        <dbReference type="ARBA" id="ARBA00012939"/>
    </source>
</evidence>
<dbReference type="InterPro" id="IPR036291">
    <property type="entry name" value="NAD(P)-bd_dom_sf"/>
</dbReference>
<gene>
    <name evidence="10" type="ORF">BGW36DRAFT_304822</name>
</gene>
<comment type="similarity">
    <text evidence="1">Belongs to the mannitol dehydrogenase family.</text>
</comment>
<dbReference type="SUPFAM" id="SSF48179">
    <property type="entry name" value="6-phosphogluconate dehydrogenase C-terminal domain-like"/>
    <property type="match status" value="1"/>
</dbReference>